<dbReference type="GO" id="GO:0034394">
    <property type="term" value="P:protein localization to cell surface"/>
    <property type="evidence" value="ECO:0007669"/>
    <property type="project" value="TreeGrafter"/>
</dbReference>
<sequence>MAASEEGETLESWLNKATDPSNPADRWDCIQGFYEQVNKELEGPQIAMRLLAHKIQSPQEKEALQALTVRFLIIVLTVMAH</sequence>
<dbReference type="GO" id="GO:0043130">
    <property type="term" value="F:ubiquitin binding"/>
    <property type="evidence" value="ECO:0007669"/>
    <property type="project" value="InterPro"/>
</dbReference>
<dbReference type="PROSITE" id="PS50179">
    <property type="entry name" value="VHS"/>
    <property type="match status" value="1"/>
</dbReference>
<dbReference type="EMBL" id="GBXM01016903">
    <property type="protein sequence ID" value="JAH91674.1"/>
    <property type="molecule type" value="Transcribed_RNA"/>
</dbReference>
<dbReference type="Gene3D" id="1.25.40.90">
    <property type="match status" value="1"/>
</dbReference>
<accession>A0A0E9WMP2</accession>
<dbReference type="GO" id="GO:0031267">
    <property type="term" value="F:small GTPase binding"/>
    <property type="evidence" value="ECO:0007669"/>
    <property type="project" value="InterPro"/>
</dbReference>
<dbReference type="Pfam" id="PF00790">
    <property type="entry name" value="VHS"/>
    <property type="match status" value="1"/>
</dbReference>
<dbReference type="AlphaFoldDB" id="A0A0E9WMP2"/>
<organism evidence="3">
    <name type="scientific">Anguilla anguilla</name>
    <name type="common">European freshwater eel</name>
    <name type="synonym">Muraena anguilla</name>
    <dbReference type="NCBI Taxonomy" id="7936"/>
    <lineage>
        <taxon>Eukaryota</taxon>
        <taxon>Metazoa</taxon>
        <taxon>Chordata</taxon>
        <taxon>Craniata</taxon>
        <taxon>Vertebrata</taxon>
        <taxon>Euteleostomi</taxon>
        <taxon>Actinopterygii</taxon>
        <taxon>Neopterygii</taxon>
        <taxon>Teleostei</taxon>
        <taxon>Anguilliformes</taxon>
        <taxon>Anguillidae</taxon>
        <taxon>Anguilla</taxon>
    </lineage>
</organism>
<evidence type="ECO:0000313" key="3">
    <source>
        <dbReference type="EMBL" id="JAH91674.1"/>
    </source>
</evidence>
<dbReference type="GO" id="GO:0005802">
    <property type="term" value="C:trans-Golgi network"/>
    <property type="evidence" value="ECO:0007669"/>
    <property type="project" value="InterPro"/>
</dbReference>
<reference evidence="3" key="2">
    <citation type="journal article" date="2015" name="Fish Shellfish Immunol.">
        <title>Early steps in the European eel (Anguilla anguilla)-Vibrio vulnificus interaction in the gills: Role of the RtxA13 toxin.</title>
        <authorList>
            <person name="Callol A."/>
            <person name="Pajuelo D."/>
            <person name="Ebbesson L."/>
            <person name="Teles M."/>
            <person name="MacKenzie S."/>
            <person name="Amaro C."/>
        </authorList>
    </citation>
    <scope>NUCLEOTIDE SEQUENCE</scope>
</reference>
<dbReference type="InterPro" id="IPR008942">
    <property type="entry name" value="ENTH_VHS"/>
</dbReference>
<dbReference type="GO" id="GO:0035091">
    <property type="term" value="F:phosphatidylinositol binding"/>
    <property type="evidence" value="ECO:0007669"/>
    <property type="project" value="InterPro"/>
</dbReference>
<feature type="region of interest" description="Disordered" evidence="1">
    <location>
        <begin position="1"/>
        <end position="21"/>
    </location>
</feature>
<proteinExistence type="predicted"/>
<protein>
    <recommendedName>
        <fullName evidence="2">VHS domain-containing protein</fullName>
    </recommendedName>
</protein>
<dbReference type="PANTHER" id="PTHR45905">
    <property type="entry name" value="GOLGI-LOCALIZED, GAMMA-ADAPTIN EAR CONTAINING, ARF BINDING PROTEIN"/>
    <property type="match status" value="1"/>
</dbReference>
<dbReference type="GO" id="GO:0006886">
    <property type="term" value="P:intracellular protein transport"/>
    <property type="evidence" value="ECO:0007669"/>
    <property type="project" value="InterPro"/>
</dbReference>
<dbReference type="SUPFAM" id="SSF48464">
    <property type="entry name" value="ENTH/VHS domain"/>
    <property type="match status" value="1"/>
</dbReference>
<evidence type="ECO:0000259" key="2">
    <source>
        <dbReference type="PROSITE" id="PS50179"/>
    </source>
</evidence>
<feature type="domain" description="VHS" evidence="2">
    <location>
        <begin position="17"/>
        <end position="69"/>
    </location>
</feature>
<dbReference type="PANTHER" id="PTHR45905:SF6">
    <property type="entry name" value="ADP-RIBOSYLATION FACTOR-BINDING PROTEIN GGA3"/>
    <property type="match status" value="1"/>
</dbReference>
<name>A0A0E9WMP2_ANGAN</name>
<reference evidence="3" key="1">
    <citation type="submission" date="2014-11" db="EMBL/GenBank/DDBJ databases">
        <authorList>
            <person name="Amaro Gonzalez C."/>
        </authorList>
    </citation>
    <scope>NUCLEOTIDE SEQUENCE</scope>
</reference>
<dbReference type="GO" id="GO:0006893">
    <property type="term" value="P:Golgi to plasma membrane transport"/>
    <property type="evidence" value="ECO:0007669"/>
    <property type="project" value="TreeGrafter"/>
</dbReference>
<dbReference type="InterPro" id="IPR027422">
    <property type="entry name" value="GGA1-3"/>
</dbReference>
<dbReference type="InterPro" id="IPR002014">
    <property type="entry name" value="VHS_dom"/>
</dbReference>
<evidence type="ECO:0000256" key="1">
    <source>
        <dbReference type="SAM" id="MobiDB-lite"/>
    </source>
</evidence>